<accession>A0ABD1JUK8</accession>
<name>A0ABD1JUK8_9TELE</name>
<protein>
    <recommendedName>
        <fullName evidence="3">XLR/SYCP3/FAM9 domain-containing protein</fullName>
    </recommendedName>
</protein>
<dbReference type="InterPro" id="IPR051443">
    <property type="entry name" value="XLR/SYCP3"/>
</dbReference>
<evidence type="ECO:0000256" key="2">
    <source>
        <dbReference type="SAM" id="Coils"/>
    </source>
</evidence>
<evidence type="ECO:0000313" key="4">
    <source>
        <dbReference type="EMBL" id="KAL2090517.1"/>
    </source>
</evidence>
<feature type="domain" description="XLR/SYCP3/FAM9" evidence="3">
    <location>
        <begin position="11"/>
        <end position="141"/>
    </location>
</feature>
<evidence type="ECO:0000259" key="3">
    <source>
        <dbReference type="Pfam" id="PF04803"/>
    </source>
</evidence>
<organism evidence="4 5">
    <name type="scientific">Coilia grayii</name>
    <name type="common">Gray's grenadier anchovy</name>
    <dbReference type="NCBI Taxonomy" id="363190"/>
    <lineage>
        <taxon>Eukaryota</taxon>
        <taxon>Metazoa</taxon>
        <taxon>Chordata</taxon>
        <taxon>Craniata</taxon>
        <taxon>Vertebrata</taxon>
        <taxon>Euteleostomi</taxon>
        <taxon>Actinopterygii</taxon>
        <taxon>Neopterygii</taxon>
        <taxon>Teleostei</taxon>
        <taxon>Clupei</taxon>
        <taxon>Clupeiformes</taxon>
        <taxon>Clupeoidei</taxon>
        <taxon>Engraulidae</taxon>
        <taxon>Coilinae</taxon>
        <taxon>Coilia</taxon>
    </lineage>
</organism>
<evidence type="ECO:0000256" key="1">
    <source>
        <dbReference type="ARBA" id="ARBA00010283"/>
    </source>
</evidence>
<keyword evidence="5" id="KW-1185">Reference proteome</keyword>
<dbReference type="InterPro" id="IPR006888">
    <property type="entry name" value="XLR/SYCP3/FAM9_dom"/>
</dbReference>
<dbReference type="EMBL" id="JBHFQA010000011">
    <property type="protein sequence ID" value="KAL2090517.1"/>
    <property type="molecule type" value="Genomic_DNA"/>
</dbReference>
<dbReference type="PANTHER" id="PTHR19368:SF15">
    <property type="entry name" value="XLR_SYCP3_FAM9 DOMAIN-CONTAINING PROTEIN"/>
    <property type="match status" value="1"/>
</dbReference>
<evidence type="ECO:0000313" key="5">
    <source>
        <dbReference type="Proteomes" id="UP001591681"/>
    </source>
</evidence>
<comment type="similarity">
    <text evidence="1">Belongs to the XLR/SYCP3 family.</text>
</comment>
<dbReference type="Pfam" id="PF04803">
    <property type="entry name" value="Cor1"/>
    <property type="match status" value="1"/>
</dbReference>
<feature type="coiled-coil region" evidence="2">
    <location>
        <begin position="100"/>
        <end position="149"/>
    </location>
</feature>
<proteinExistence type="inferred from homology"/>
<dbReference type="Proteomes" id="UP001591681">
    <property type="component" value="Unassembled WGS sequence"/>
</dbReference>
<dbReference type="PANTHER" id="PTHR19368">
    <property type="entry name" value="XLR/SCP3/FAM9"/>
    <property type="match status" value="1"/>
</dbReference>
<sequence>MIHQFGADVNKAFMAKRKQFQNFTSSSLKTSSQKMAQFWQNQQKDRSQLTEDYASQFNAVFQQWKADLHKTKDMDEKLENMFHHQQKMFQHMKAAQGQRLKTLKQLLEQYIQGLQELDKTHDEEQGALLNALRQDMSVLQKNMLMANQQQEMASVRKSLQSMLM</sequence>
<gene>
    <name evidence="4" type="ORF">ACEWY4_012780</name>
</gene>
<dbReference type="AlphaFoldDB" id="A0ABD1JUK8"/>
<reference evidence="4 5" key="1">
    <citation type="submission" date="2024-09" db="EMBL/GenBank/DDBJ databases">
        <title>A chromosome-level genome assembly of Gray's grenadier anchovy, Coilia grayii.</title>
        <authorList>
            <person name="Fu Z."/>
        </authorList>
    </citation>
    <scope>NUCLEOTIDE SEQUENCE [LARGE SCALE GENOMIC DNA]</scope>
    <source>
        <strain evidence="4">G4</strain>
        <tissue evidence="4">Muscle</tissue>
    </source>
</reference>
<keyword evidence="2" id="KW-0175">Coiled coil</keyword>
<comment type="caution">
    <text evidence="4">The sequence shown here is derived from an EMBL/GenBank/DDBJ whole genome shotgun (WGS) entry which is preliminary data.</text>
</comment>